<comment type="subcellular location">
    <subcellularLocation>
        <location evidence="1">Cell projection</location>
        <location evidence="1">Cilium</location>
    </subcellularLocation>
    <subcellularLocation>
        <location evidence="2">Membrane</location>
        <topology evidence="2">Multi-pass membrane protein</topology>
    </subcellularLocation>
</comment>
<dbReference type="PANTHER" id="PTHR13531">
    <property type="entry name" value="GEO07735P1-RELATED-RELATED"/>
    <property type="match status" value="1"/>
</dbReference>
<dbReference type="GeneTree" id="ENSGT00940000153899"/>
<evidence type="ECO:0000256" key="1">
    <source>
        <dbReference type="ARBA" id="ARBA00004138"/>
    </source>
</evidence>
<evidence type="ECO:0000256" key="4">
    <source>
        <dbReference type="ARBA" id="ARBA00022989"/>
    </source>
</evidence>
<keyword evidence="4 8" id="KW-1133">Transmembrane helix</keyword>
<feature type="compositionally biased region" description="Basic and acidic residues" evidence="7">
    <location>
        <begin position="48"/>
        <end position="66"/>
    </location>
</feature>
<feature type="transmembrane region" description="Helical" evidence="8">
    <location>
        <begin position="120"/>
        <end position="140"/>
    </location>
</feature>
<keyword evidence="5 8" id="KW-0472">Membrane</keyword>
<evidence type="ECO:0000256" key="7">
    <source>
        <dbReference type="SAM" id="MobiDB-lite"/>
    </source>
</evidence>
<feature type="compositionally biased region" description="Pro residues" evidence="7">
    <location>
        <begin position="1"/>
        <end position="13"/>
    </location>
</feature>
<dbReference type="InterPro" id="IPR019184">
    <property type="entry name" value="Uncharacterised_TM-17"/>
</dbReference>
<evidence type="ECO:0000256" key="6">
    <source>
        <dbReference type="ARBA" id="ARBA00023273"/>
    </source>
</evidence>
<keyword evidence="10" id="KW-1185">Reference proteome</keyword>
<protein>
    <submittedName>
        <fullName evidence="9">Transmembrane protein 80</fullName>
    </submittedName>
</protein>
<dbReference type="OMA" id="EWRWHRE"/>
<evidence type="ECO:0000256" key="5">
    <source>
        <dbReference type="ARBA" id="ARBA00023136"/>
    </source>
</evidence>
<feature type="transmembrane region" description="Helical" evidence="8">
    <location>
        <begin position="87"/>
        <end position="108"/>
    </location>
</feature>
<evidence type="ECO:0000256" key="2">
    <source>
        <dbReference type="ARBA" id="ARBA00004141"/>
    </source>
</evidence>
<evidence type="ECO:0000256" key="8">
    <source>
        <dbReference type="SAM" id="Phobius"/>
    </source>
</evidence>
<sequence>MLPNLGSPPPPFRKCPSGAGRTNRASAVARTSAPETRRGRAPSSGDAKMAEGARARGPRGCRDRDGPAGGAGRGSSTVLSSVPLQMLFYLSGTYYALYFLATLLMITYKSQVFSYPHRYLVLDLALLFLMGILEAVRLYLGTRGNLTEAERPLAASLALTAGTALLSAHFLLWQTLVLWADWALSATLLALHGLEAVLQVVAIAAFTRSFGGEVRAKAGDGTAGERAAVGPTF</sequence>
<dbReference type="Pfam" id="PF09799">
    <property type="entry name" value="Transmemb_17"/>
    <property type="match status" value="1"/>
</dbReference>
<reference evidence="9 10" key="1">
    <citation type="submission" date="2008-02" db="EMBL/GenBank/DDBJ databases">
        <title>A 6x draft sequence assembly of the Pongo pygmaeus abelii genome.</title>
        <authorList>
            <person name="Wilson R.K."/>
            <person name="Mardis E."/>
        </authorList>
    </citation>
    <scope>NUCLEOTIDE SEQUENCE [LARGE SCALE GENOMIC DNA]</scope>
</reference>
<reference evidence="9" key="3">
    <citation type="submission" date="2025-09" db="UniProtKB">
        <authorList>
            <consortium name="Ensembl"/>
        </authorList>
    </citation>
    <scope>IDENTIFICATION</scope>
</reference>
<gene>
    <name evidence="9" type="primary">TMEM80</name>
</gene>
<name>A0A8I5YJH3_PONAB</name>
<feature type="region of interest" description="Disordered" evidence="7">
    <location>
        <begin position="1"/>
        <end position="76"/>
    </location>
</feature>
<dbReference type="PANTHER" id="PTHR13531:SF8">
    <property type="entry name" value="TRANSMEMBRANE PROTEIN 80"/>
    <property type="match status" value="1"/>
</dbReference>
<keyword evidence="6" id="KW-0966">Cell projection</keyword>
<evidence type="ECO:0000313" key="10">
    <source>
        <dbReference type="Proteomes" id="UP000001595"/>
    </source>
</evidence>
<proteinExistence type="predicted"/>
<evidence type="ECO:0000256" key="3">
    <source>
        <dbReference type="ARBA" id="ARBA00022692"/>
    </source>
</evidence>
<dbReference type="GO" id="GO:0016020">
    <property type="term" value="C:membrane"/>
    <property type="evidence" value="ECO:0007669"/>
    <property type="project" value="UniProtKB-SubCell"/>
</dbReference>
<evidence type="ECO:0000313" key="9">
    <source>
        <dbReference type="Ensembl" id="ENSPPYP00000025783.1"/>
    </source>
</evidence>
<reference evidence="9" key="2">
    <citation type="submission" date="2025-08" db="UniProtKB">
        <authorList>
            <consortium name="Ensembl"/>
        </authorList>
    </citation>
    <scope>IDENTIFICATION</scope>
</reference>
<feature type="transmembrane region" description="Helical" evidence="8">
    <location>
        <begin position="152"/>
        <end position="176"/>
    </location>
</feature>
<accession>A0A8I5YJH3</accession>
<dbReference type="Ensembl" id="ENSPPYT00000040464.1">
    <property type="protein sequence ID" value="ENSPPYP00000025783.1"/>
    <property type="gene ID" value="ENSPPYG00000002878.2"/>
</dbReference>
<dbReference type="Proteomes" id="UP000001595">
    <property type="component" value="Chromosome 11"/>
</dbReference>
<dbReference type="GO" id="GO:0035869">
    <property type="term" value="C:ciliary transition zone"/>
    <property type="evidence" value="ECO:0007669"/>
    <property type="project" value="TreeGrafter"/>
</dbReference>
<keyword evidence="3 8" id="KW-0812">Transmembrane</keyword>
<dbReference type="AlphaFoldDB" id="A0A8I5YJH3"/>
<dbReference type="GO" id="GO:1905515">
    <property type="term" value="P:non-motile cilium assembly"/>
    <property type="evidence" value="ECO:0007669"/>
    <property type="project" value="TreeGrafter"/>
</dbReference>
<organism evidence="9 10">
    <name type="scientific">Pongo abelii</name>
    <name type="common">Sumatran orangutan</name>
    <name type="synonym">Pongo pygmaeus abelii</name>
    <dbReference type="NCBI Taxonomy" id="9601"/>
    <lineage>
        <taxon>Eukaryota</taxon>
        <taxon>Metazoa</taxon>
        <taxon>Chordata</taxon>
        <taxon>Craniata</taxon>
        <taxon>Vertebrata</taxon>
        <taxon>Euteleostomi</taxon>
        <taxon>Mammalia</taxon>
        <taxon>Eutheria</taxon>
        <taxon>Euarchontoglires</taxon>
        <taxon>Primates</taxon>
        <taxon>Haplorrhini</taxon>
        <taxon>Catarrhini</taxon>
        <taxon>Hominidae</taxon>
        <taxon>Pongo</taxon>
    </lineage>
</organism>